<dbReference type="AlphaFoldDB" id="A0A9Q1KRB5"/>
<proteinExistence type="predicted"/>
<evidence type="ECO:0000313" key="2">
    <source>
        <dbReference type="Proteomes" id="UP001153076"/>
    </source>
</evidence>
<evidence type="ECO:0000313" key="1">
    <source>
        <dbReference type="EMBL" id="KAJ8447468.1"/>
    </source>
</evidence>
<reference evidence="1" key="1">
    <citation type="submission" date="2022-04" db="EMBL/GenBank/DDBJ databases">
        <title>Carnegiea gigantea Genome sequencing and assembly v2.</title>
        <authorList>
            <person name="Copetti D."/>
            <person name="Sanderson M.J."/>
            <person name="Burquez A."/>
            <person name="Wojciechowski M.F."/>
        </authorList>
    </citation>
    <scope>NUCLEOTIDE SEQUENCE</scope>
    <source>
        <strain evidence="1">SGP5-SGP5p</strain>
        <tissue evidence="1">Aerial part</tissue>
    </source>
</reference>
<name>A0A9Q1KRB5_9CARY</name>
<comment type="caution">
    <text evidence="1">The sequence shown here is derived from an EMBL/GenBank/DDBJ whole genome shotgun (WGS) entry which is preliminary data.</text>
</comment>
<accession>A0A9Q1KRB5</accession>
<sequence>MQNVIRFDGAAGKQEQWKGRFGPEYGGPLPGNVAISTRASMKRPCIAIEALDELRRHVGPSKKLEAVRNLGYNCMKKHECLQSNVDKYLILSFVEALLFTLLSKCLEIREEFDEDVRSCILEMDDSRSAFPKSKLLNGTDCSGIRAKAYYLARATELHTVFEPCQRLGQLPRVISDEQTFTDLFCRNQALYH</sequence>
<gene>
    <name evidence="1" type="ORF">Cgig2_019462</name>
</gene>
<keyword evidence="2" id="KW-1185">Reference proteome</keyword>
<organism evidence="1 2">
    <name type="scientific">Carnegiea gigantea</name>
    <dbReference type="NCBI Taxonomy" id="171969"/>
    <lineage>
        <taxon>Eukaryota</taxon>
        <taxon>Viridiplantae</taxon>
        <taxon>Streptophyta</taxon>
        <taxon>Embryophyta</taxon>
        <taxon>Tracheophyta</taxon>
        <taxon>Spermatophyta</taxon>
        <taxon>Magnoliopsida</taxon>
        <taxon>eudicotyledons</taxon>
        <taxon>Gunneridae</taxon>
        <taxon>Pentapetalae</taxon>
        <taxon>Caryophyllales</taxon>
        <taxon>Cactineae</taxon>
        <taxon>Cactaceae</taxon>
        <taxon>Cactoideae</taxon>
        <taxon>Echinocereeae</taxon>
        <taxon>Carnegiea</taxon>
    </lineage>
</organism>
<protein>
    <submittedName>
        <fullName evidence="1">Uncharacterized protein</fullName>
    </submittedName>
</protein>
<dbReference type="EMBL" id="JAKOGI010000038">
    <property type="protein sequence ID" value="KAJ8447468.1"/>
    <property type="molecule type" value="Genomic_DNA"/>
</dbReference>
<dbReference type="Proteomes" id="UP001153076">
    <property type="component" value="Unassembled WGS sequence"/>
</dbReference>